<dbReference type="AlphaFoldDB" id="A0A0G4GZ22"/>
<proteinExistence type="predicted"/>
<dbReference type="STRING" id="1169540.A0A0G4GZ22"/>
<dbReference type="Pfam" id="PF05935">
    <property type="entry name" value="Arylsulfotrans"/>
    <property type="match status" value="1"/>
</dbReference>
<protein>
    <recommendedName>
        <fullName evidence="3">Arylsulfotransferase N-terminal domain-containing protein</fullName>
    </recommendedName>
</protein>
<dbReference type="OrthoDB" id="5427350at2759"/>
<dbReference type="PANTHER" id="PTHR35340:SF5">
    <property type="entry name" value="ASST-DOMAIN-CONTAINING PROTEIN"/>
    <property type="match status" value="1"/>
</dbReference>
<keyword evidence="2" id="KW-1185">Reference proteome</keyword>
<evidence type="ECO:0008006" key="3">
    <source>
        <dbReference type="Google" id="ProtNLM"/>
    </source>
</evidence>
<dbReference type="Proteomes" id="UP000041254">
    <property type="component" value="Unassembled WGS sequence"/>
</dbReference>
<dbReference type="InterPro" id="IPR053143">
    <property type="entry name" value="Arylsulfate_ST"/>
</dbReference>
<dbReference type="PANTHER" id="PTHR35340">
    <property type="entry name" value="PQQ ENZYME REPEAT PROTEIN-RELATED"/>
    <property type="match status" value="1"/>
</dbReference>
<dbReference type="InParanoid" id="A0A0G4GZ22"/>
<organism evidence="1 2">
    <name type="scientific">Vitrella brassicaformis (strain CCMP3155)</name>
    <dbReference type="NCBI Taxonomy" id="1169540"/>
    <lineage>
        <taxon>Eukaryota</taxon>
        <taxon>Sar</taxon>
        <taxon>Alveolata</taxon>
        <taxon>Colpodellida</taxon>
        <taxon>Vitrellaceae</taxon>
        <taxon>Vitrella</taxon>
    </lineage>
</organism>
<dbReference type="InterPro" id="IPR010262">
    <property type="entry name" value="Arylsulfotransferase_bact"/>
</dbReference>
<gene>
    <name evidence="1" type="ORF">Vbra_10437</name>
</gene>
<dbReference type="GO" id="GO:0004062">
    <property type="term" value="F:aryl sulfotransferase activity"/>
    <property type="evidence" value="ECO:0007669"/>
    <property type="project" value="InterPro"/>
</dbReference>
<reference evidence="1 2" key="1">
    <citation type="submission" date="2014-11" db="EMBL/GenBank/DDBJ databases">
        <authorList>
            <person name="Zhu J."/>
            <person name="Qi W."/>
            <person name="Song R."/>
        </authorList>
    </citation>
    <scope>NUCLEOTIDE SEQUENCE [LARGE SCALE GENOMIC DNA]</scope>
</reference>
<sequence>MVVTAMESAIRWLGQVAHMCVDPGGAPANINGQIRPRRTAGTPSSLAVLFPLPSFVDRQLCVDPMVGPAAPWPATLPVLLFVWRSACSANVTVVQRQSNLRSLQGQPGDQPASFTYLHPRPKAHLVSRHTSIILRGPRVHADSVAGKITVRNAESGDLYDGKIVLAMDGKTVIFEPYGTLPAGARVEVKVLRGITTTNGRSLPGAEWSFGVSSIQQEELLFEPLYSRDGFTLAGTPWEQPIHSYDDGLVRPMSGGDNVHAYGPLYEDGKAIELYGHGVSLDPRRRYRGYRTIPPTLPHVRVNVPPKPGKVDDGYILMTTNIMFTNPDLEVNAKWHPYTLLLDSRGDIVFYKQHRNQLDKPYFENCNARPSIHDSGRLSLMQDGGRVRQSFDEHYQLVKEYSPYGYETEKSDSHDFEIGSDGGYLLYMTAHERVNTTGMAHNGKVDDFLRFHIVQEFDAADNMVFEWRSIDHFSTDELMRWTAKDKAKHHGDWDLMHMNALSWTPDGHLLLSLPRVSGAIKVSRETGEVMWRMFGRHPDFNDFAFDPPLHPPISHQHDVRFSDANTLTLFANGMENDPEVSRALEFAIDEDTRTAHLVFNYSDGRYSMLMGSTQRLGNGNMAIGWGGLNLTGPLPFYTEVTRQGEIVLEMQLENDGNSYRTRKHKWRGEPRWPPLLVLDTNQGQWSDDRPPRLHYSWNGATEVAQWRVYAGSDPRTLEVVAGHPRRRFEHSIDLWPKSPFHPSGCVYYQVEPLGSEGKGFIKSAVLASPACTAA</sequence>
<evidence type="ECO:0000313" key="1">
    <source>
        <dbReference type="EMBL" id="CEM36325.1"/>
    </source>
</evidence>
<dbReference type="EMBL" id="CDMY01000887">
    <property type="protein sequence ID" value="CEM36325.1"/>
    <property type="molecule type" value="Genomic_DNA"/>
</dbReference>
<name>A0A0G4GZ22_VITBC</name>
<dbReference type="VEuPathDB" id="CryptoDB:Vbra_10437"/>
<dbReference type="PhylomeDB" id="A0A0G4GZ22"/>
<accession>A0A0G4GZ22</accession>
<evidence type="ECO:0000313" key="2">
    <source>
        <dbReference type="Proteomes" id="UP000041254"/>
    </source>
</evidence>